<organism evidence="1 2">
    <name type="scientific">Funneliformis geosporum</name>
    <dbReference type="NCBI Taxonomy" id="1117311"/>
    <lineage>
        <taxon>Eukaryota</taxon>
        <taxon>Fungi</taxon>
        <taxon>Fungi incertae sedis</taxon>
        <taxon>Mucoromycota</taxon>
        <taxon>Glomeromycotina</taxon>
        <taxon>Glomeromycetes</taxon>
        <taxon>Glomerales</taxon>
        <taxon>Glomeraceae</taxon>
        <taxon>Funneliformis</taxon>
    </lineage>
</organism>
<proteinExistence type="predicted"/>
<dbReference type="AlphaFoldDB" id="A0A9W4SSC4"/>
<name>A0A9W4SSC4_9GLOM</name>
<sequence>MLMVSIAVIAVLLPLLSYMLVQAILLAAAHIIPFIVVVSDILSRFSIDDFVDVR</sequence>
<accession>A0A9W4SSC4</accession>
<evidence type="ECO:0000313" key="2">
    <source>
        <dbReference type="Proteomes" id="UP001153678"/>
    </source>
</evidence>
<protein>
    <submittedName>
        <fullName evidence="1">2441_t:CDS:1</fullName>
    </submittedName>
</protein>
<evidence type="ECO:0000313" key="1">
    <source>
        <dbReference type="EMBL" id="CAI2177396.1"/>
    </source>
</evidence>
<dbReference type="EMBL" id="CAMKVN010001664">
    <property type="protein sequence ID" value="CAI2177396.1"/>
    <property type="molecule type" value="Genomic_DNA"/>
</dbReference>
<gene>
    <name evidence="1" type="ORF">FWILDA_LOCUS8068</name>
</gene>
<keyword evidence="2" id="KW-1185">Reference proteome</keyword>
<comment type="caution">
    <text evidence="1">The sequence shown here is derived from an EMBL/GenBank/DDBJ whole genome shotgun (WGS) entry which is preliminary data.</text>
</comment>
<reference evidence="1" key="1">
    <citation type="submission" date="2022-08" db="EMBL/GenBank/DDBJ databases">
        <authorList>
            <person name="Kallberg Y."/>
            <person name="Tangrot J."/>
            <person name="Rosling A."/>
        </authorList>
    </citation>
    <scope>NUCLEOTIDE SEQUENCE</scope>
    <source>
        <strain evidence="1">Wild A</strain>
    </source>
</reference>
<dbReference type="Proteomes" id="UP001153678">
    <property type="component" value="Unassembled WGS sequence"/>
</dbReference>